<gene>
    <name evidence="1" type="ORF">KC717_04770</name>
</gene>
<protein>
    <submittedName>
        <fullName evidence="1">Uncharacterized protein</fullName>
    </submittedName>
</protein>
<evidence type="ECO:0000313" key="2">
    <source>
        <dbReference type="Proteomes" id="UP000754563"/>
    </source>
</evidence>
<proteinExistence type="predicted"/>
<comment type="caution">
    <text evidence="1">The sequence shown here is derived from an EMBL/GenBank/DDBJ whole genome shotgun (WGS) entry which is preliminary data.</text>
</comment>
<reference evidence="1" key="2">
    <citation type="journal article" date="2021" name="Microbiome">
        <title>Successional dynamics and alternative stable states in a saline activated sludge microbial community over 9 years.</title>
        <authorList>
            <person name="Wang Y."/>
            <person name="Ye J."/>
            <person name="Ju F."/>
            <person name="Liu L."/>
            <person name="Boyd J.A."/>
            <person name="Deng Y."/>
            <person name="Parks D.H."/>
            <person name="Jiang X."/>
            <person name="Yin X."/>
            <person name="Woodcroft B.J."/>
            <person name="Tyson G.W."/>
            <person name="Hugenholtz P."/>
            <person name="Polz M.F."/>
            <person name="Zhang T."/>
        </authorList>
    </citation>
    <scope>NUCLEOTIDE SEQUENCE</scope>
    <source>
        <strain evidence="1">HKST-UBA11</strain>
    </source>
</reference>
<dbReference type="AlphaFoldDB" id="A0A955RL43"/>
<evidence type="ECO:0000313" key="1">
    <source>
        <dbReference type="EMBL" id="MCA9385933.1"/>
    </source>
</evidence>
<organism evidence="1 2">
    <name type="scientific">Candidatus Dojkabacteria bacterium</name>
    <dbReference type="NCBI Taxonomy" id="2099670"/>
    <lineage>
        <taxon>Bacteria</taxon>
        <taxon>Candidatus Dojkabacteria</taxon>
    </lineage>
</organism>
<dbReference type="EMBL" id="JAGQLH010000058">
    <property type="protein sequence ID" value="MCA9385933.1"/>
    <property type="molecule type" value="Genomic_DNA"/>
</dbReference>
<accession>A0A955RL43</accession>
<sequence>MTETFINVKKHEVASAIWNRISSHPNQLFPLSEFDPDVLYGTSNFDNMLTVIRMQYAKPGQLIASFLDNSWITSKPDTQGMTSSVIYFDGQYEFNEYFYPYDKVRRGNSGVDIITNWLREAKCDSARSEVRSIRTRGQLLMRPLNASLINLWLLLNNFEKKELAENNREIYTMRRLDYERIVGVSGRSRNLRDSTVSRALAALDSVLKNCPLLESKLDKAGYFADEQEFILQLKRKSIEP</sequence>
<reference evidence="1" key="1">
    <citation type="submission" date="2020-04" db="EMBL/GenBank/DDBJ databases">
        <authorList>
            <person name="Zhang T."/>
        </authorList>
    </citation>
    <scope>NUCLEOTIDE SEQUENCE</scope>
    <source>
        <strain evidence="1">HKST-UBA11</strain>
    </source>
</reference>
<name>A0A955RL43_9BACT</name>
<dbReference type="Proteomes" id="UP000754563">
    <property type="component" value="Unassembled WGS sequence"/>
</dbReference>